<keyword evidence="8" id="KW-0325">Glycoprotein</keyword>
<dbReference type="CDD" id="cd11308">
    <property type="entry name" value="Peptidase_M14NE-CP-C_like"/>
    <property type="match status" value="1"/>
</dbReference>
<dbReference type="AlphaFoldDB" id="A0AAD8E464"/>
<keyword evidence="4" id="KW-0645">Protease</keyword>
<feature type="non-terminal residue" evidence="11">
    <location>
        <position position="1"/>
    </location>
</feature>
<dbReference type="FunFam" id="3.40.630.10:FF:000020">
    <property type="entry name" value="Carboxypeptidase D"/>
    <property type="match status" value="1"/>
</dbReference>
<evidence type="ECO:0000256" key="6">
    <source>
        <dbReference type="ARBA" id="ARBA00022801"/>
    </source>
</evidence>
<dbReference type="InterPro" id="IPR050753">
    <property type="entry name" value="Peptidase_M14_domain"/>
</dbReference>
<name>A0AAD8E464_DIPPU</name>
<sequence>KDENGAAVEGAQVGILGILHNVTTTSQGEYWRLLTPGSYHLVVTAWGYEPSAMIPITVVKGTTTIMDVTLKQAAQPAEIGEVEVVTHPAQDKYGFVIPTKFKHHNYLELEEELKLLASNYPNITRLYSIGKSVDNRNLYVMEISDNPGKHELGEAEFKYVGNMHGNEVVGRELLLLLMKYLCENYGSDQRVTNIVNSTRIHIMPTMNPDGYEHSKVGDAKSLTGRTNSHGTDLNRNFPDQYGQTVLNRDPEPETNAVMNWIKSYPFVLSANLHGGTLVANVPFDDNPSQTSGVANPSPDDAVFHMLAETYSNAHRTMHNGEPCPTIIPEKFPGGVVNGAAWYV</sequence>
<evidence type="ECO:0000313" key="12">
    <source>
        <dbReference type="Proteomes" id="UP001233999"/>
    </source>
</evidence>
<gene>
    <name evidence="11" type="ORF">L9F63_006939</name>
</gene>
<dbReference type="Gene3D" id="2.60.40.1120">
    <property type="entry name" value="Carboxypeptidase-like, regulatory domain"/>
    <property type="match status" value="1"/>
</dbReference>
<dbReference type="EMBL" id="JASPKZ010009805">
    <property type="protein sequence ID" value="KAJ9576206.1"/>
    <property type="molecule type" value="Genomic_DNA"/>
</dbReference>
<evidence type="ECO:0000256" key="4">
    <source>
        <dbReference type="ARBA" id="ARBA00022670"/>
    </source>
</evidence>
<evidence type="ECO:0000256" key="2">
    <source>
        <dbReference type="ARBA" id="ARBA00005988"/>
    </source>
</evidence>
<evidence type="ECO:0000256" key="7">
    <source>
        <dbReference type="ARBA" id="ARBA00022833"/>
    </source>
</evidence>
<dbReference type="GO" id="GO:0016485">
    <property type="term" value="P:protein processing"/>
    <property type="evidence" value="ECO:0007669"/>
    <property type="project" value="TreeGrafter"/>
</dbReference>
<dbReference type="Gene3D" id="3.40.630.10">
    <property type="entry name" value="Zn peptidases"/>
    <property type="match status" value="1"/>
</dbReference>
<comment type="caution">
    <text evidence="11">The sequence shown here is derived from an EMBL/GenBank/DDBJ whole genome shotgun (WGS) entry which is preliminary data.</text>
</comment>
<dbReference type="SUPFAM" id="SSF49464">
    <property type="entry name" value="Carboxypeptidase regulatory domain-like"/>
    <property type="match status" value="1"/>
</dbReference>
<dbReference type="InterPro" id="IPR057247">
    <property type="entry name" value="CARBOXYPEPT_ZN_2"/>
</dbReference>
<keyword evidence="12" id="KW-1185">Reference proteome</keyword>
<dbReference type="SUPFAM" id="SSF53187">
    <property type="entry name" value="Zn-dependent exopeptidases"/>
    <property type="match status" value="1"/>
</dbReference>
<dbReference type="Proteomes" id="UP001233999">
    <property type="component" value="Unassembled WGS sequence"/>
</dbReference>
<accession>A0AAD8E464</accession>
<dbReference type="GO" id="GO:0004181">
    <property type="term" value="F:metallocarboxypeptidase activity"/>
    <property type="evidence" value="ECO:0007669"/>
    <property type="project" value="InterPro"/>
</dbReference>
<comment type="similarity">
    <text evidence="2 9">Belongs to the peptidase M14 family.</text>
</comment>
<evidence type="ECO:0000256" key="3">
    <source>
        <dbReference type="ARBA" id="ARBA00022645"/>
    </source>
</evidence>
<dbReference type="GO" id="GO:0006518">
    <property type="term" value="P:peptide metabolic process"/>
    <property type="evidence" value="ECO:0007669"/>
    <property type="project" value="TreeGrafter"/>
</dbReference>
<evidence type="ECO:0000313" key="11">
    <source>
        <dbReference type="EMBL" id="KAJ9576206.1"/>
    </source>
</evidence>
<evidence type="ECO:0000256" key="1">
    <source>
        <dbReference type="ARBA" id="ARBA00001947"/>
    </source>
</evidence>
<comment type="caution">
    <text evidence="9">Lacks conserved residue(s) required for the propagation of feature annotation.</text>
</comment>
<comment type="cofactor">
    <cofactor evidence="1">
        <name>Zn(2+)</name>
        <dbReference type="ChEBI" id="CHEBI:29105"/>
    </cofactor>
</comment>
<dbReference type="PRINTS" id="PR00765">
    <property type="entry name" value="CRBOXYPTASEA"/>
</dbReference>
<evidence type="ECO:0000256" key="8">
    <source>
        <dbReference type="ARBA" id="ARBA00023180"/>
    </source>
</evidence>
<proteinExistence type="inferred from homology"/>
<dbReference type="SMART" id="SM00631">
    <property type="entry name" value="Zn_pept"/>
    <property type="match status" value="1"/>
</dbReference>
<keyword evidence="3" id="KW-0121">Carboxypeptidase</keyword>
<reference evidence="11" key="1">
    <citation type="journal article" date="2023" name="IScience">
        <title>Live-bearing cockroach genome reveals convergent evolutionary mechanisms linked to viviparity in insects and beyond.</title>
        <authorList>
            <person name="Fouks B."/>
            <person name="Harrison M.C."/>
            <person name="Mikhailova A.A."/>
            <person name="Marchal E."/>
            <person name="English S."/>
            <person name="Carruthers M."/>
            <person name="Jennings E.C."/>
            <person name="Chiamaka E.L."/>
            <person name="Frigard R.A."/>
            <person name="Pippel M."/>
            <person name="Attardo G.M."/>
            <person name="Benoit J.B."/>
            <person name="Bornberg-Bauer E."/>
            <person name="Tobe S.S."/>
        </authorList>
    </citation>
    <scope>NUCLEOTIDE SEQUENCE</scope>
    <source>
        <strain evidence="11">Stay&amp;Tobe</strain>
    </source>
</reference>
<keyword evidence="6" id="KW-0378">Hydrolase</keyword>
<dbReference type="GO" id="GO:0008270">
    <property type="term" value="F:zinc ion binding"/>
    <property type="evidence" value="ECO:0007669"/>
    <property type="project" value="InterPro"/>
</dbReference>
<dbReference type="InterPro" id="IPR008969">
    <property type="entry name" value="CarboxyPept-like_regulatory"/>
</dbReference>
<organism evidence="11 12">
    <name type="scientific">Diploptera punctata</name>
    <name type="common">Pacific beetle cockroach</name>
    <dbReference type="NCBI Taxonomy" id="6984"/>
    <lineage>
        <taxon>Eukaryota</taxon>
        <taxon>Metazoa</taxon>
        <taxon>Ecdysozoa</taxon>
        <taxon>Arthropoda</taxon>
        <taxon>Hexapoda</taxon>
        <taxon>Insecta</taxon>
        <taxon>Pterygota</taxon>
        <taxon>Neoptera</taxon>
        <taxon>Polyneoptera</taxon>
        <taxon>Dictyoptera</taxon>
        <taxon>Blattodea</taxon>
        <taxon>Blaberoidea</taxon>
        <taxon>Blaberidae</taxon>
        <taxon>Diplopterinae</taxon>
        <taxon>Diploptera</taxon>
    </lineage>
</organism>
<evidence type="ECO:0000256" key="5">
    <source>
        <dbReference type="ARBA" id="ARBA00022723"/>
    </source>
</evidence>
<dbReference type="GO" id="GO:0005615">
    <property type="term" value="C:extracellular space"/>
    <property type="evidence" value="ECO:0007669"/>
    <property type="project" value="TreeGrafter"/>
</dbReference>
<evidence type="ECO:0000259" key="10">
    <source>
        <dbReference type="PROSITE" id="PS52035"/>
    </source>
</evidence>
<keyword evidence="5" id="KW-0479">Metal-binding</keyword>
<dbReference type="PROSITE" id="PS52035">
    <property type="entry name" value="PEPTIDASE_M14"/>
    <property type="match status" value="1"/>
</dbReference>
<keyword evidence="7" id="KW-0862">Zinc</keyword>
<evidence type="ECO:0000256" key="9">
    <source>
        <dbReference type="PROSITE-ProRule" id="PRU01379"/>
    </source>
</evidence>
<dbReference type="PANTHER" id="PTHR11532">
    <property type="entry name" value="PROTEASE M14 CARBOXYPEPTIDASE"/>
    <property type="match status" value="1"/>
</dbReference>
<dbReference type="Pfam" id="PF13620">
    <property type="entry name" value="CarboxypepD_reg"/>
    <property type="match status" value="1"/>
</dbReference>
<feature type="domain" description="Peptidase M14" evidence="10">
    <location>
        <begin position="102"/>
        <end position="343"/>
    </location>
</feature>
<dbReference type="PROSITE" id="PS00133">
    <property type="entry name" value="CARBOXYPEPT_ZN_2"/>
    <property type="match status" value="1"/>
</dbReference>
<protein>
    <recommendedName>
        <fullName evidence="10">Peptidase M14 domain-containing protein</fullName>
    </recommendedName>
</protein>
<dbReference type="Pfam" id="PF00246">
    <property type="entry name" value="Peptidase_M14"/>
    <property type="match status" value="1"/>
</dbReference>
<dbReference type="PANTHER" id="PTHR11532:SF62">
    <property type="entry name" value="CARBOXYPEPTIDASE D"/>
    <property type="match status" value="1"/>
</dbReference>
<dbReference type="InterPro" id="IPR000834">
    <property type="entry name" value="Peptidase_M14"/>
</dbReference>
<reference evidence="11" key="2">
    <citation type="submission" date="2023-05" db="EMBL/GenBank/DDBJ databases">
        <authorList>
            <person name="Fouks B."/>
        </authorList>
    </citation>
    <scope>NUCLEOTIDE SEQUENCE</scope>
    <source>
        <strain evidence="11">Stay&amp;Tobe</strain>
        <tissue evidence="11">Testes</tissue>
    </source>
</reference>